<dbReference type="Proteomes" id="UP000183832">
    <property type="component" value="Unassembled WGS sequence"/>
</dbReference>
<evidence type="ECO:0000313" key="3">
    <source>
        <dbReference type="Proteomes" id="UP000183832"/>
    </source>
</evidence>
<reference evidence="2 3" key="1">
    <citation type="submission" date="2015-04" db="EMBL/GenBank/DDBJ databases">
        <authorList>
            <person name="Syromyatnikov M.Y."/>
            <person name="Popov V.N."/>
        </authorList>
    </citation>
    <scope>NUCLEOTIDE SEQUENCE [LARGE SCALE GENOMIC DNA]</scope>
</reference>
<name>A0A1J1I822_9DIPT</name>
<proteinExistence type="predicted"/>
<dbReference type="InterPro" id="IPR051384">
    <property type="entry name" value="Mth_GPCR"/>
</dbReference>
<feature type="transmembrane region" description="Helical" evidence="1">
    <location>
        <begin position="351"/>
        <end position="371"/>
    </location>
</feature>
<dbReference type="EMBL" id="CVRI01000039">
    <property type="protein sequence ID" value="CRK94553.1"/>
    <property type="molecule type" value="Genomic_DNA"/>
</dbReference>
<dbReference type="PANTHER" id="PTHR47154">
    <property type="entry name" value="G-PROTEIN COUPLED RECEPTOR MTH-RELATED"/>
    <property type="match status" value="1"/>
</dbReference>
<feature type="transmembrane region" description="Helical" evidence="1">
    <location>
        <begin position="201"/>
        <end position="221"/>
    </location>
</feature>
<feature type="transmembrane region" description="Helical" evidence="1">
    <location>
        <begin position="274"/>
        <end position="304"/>
    </location>
</feature>
<feature type="transmembrane region" description="Helical" evidence="1">
    <location>
        <begin position="6"/>
        <end position="24"/>
    </location>
</feature>
<dbReference type="OrthoDB" id="8024228at2759"/>
<accession>A0A1J1I822</accession>
<evidence type="ECO:0000256" key="1">
    <source>
        <dbReference type="SAM" id="Phobius"/>
    </source>
</evidence>
<sequence>MFRKRYFIWFTVLIYIVLFIILFVEFEEDEIYNSCYMNDVCVRFCCQNSKTCSDEFIRNNFNKSHLPTFEYNRGQNVTNLKIIYGTPSCVFSSSSEKWKINRYGGIDTDDGHHDKDYCFQDTTVNDEVKWNAFICNPGKKMKENFIIVPIAVIYVYLNKWKTLHGRIVMMFVSSLILECIFRQIVFYYYDDRKNTTMEFFIFIMIAASIVSILLWMSVMIFDIWLNFKNLNSTTDGMERFKFYCVYVVGIISIQIFIIFNFYVRYLSRWFENIIGFIVYGLFFIYLITFVLDLIFLIWTAIKIFKISTSSNQVAHSKYEDEKKRFWMCASAFGITLMIPFTNFFFHRNNELSIAISNCYIAFVFFVIFIVMEKNILQKLLHKYRIVHERMTNESSTIP</sequence>
<evidence type="ECO:0000313" key="2">
    <source>
        <dbReference type="EMBL" id="CRK94553.1"/>
    </source>
</evidence>
<dbReference type="Gene3D" id="1.20.1070.10">
    <property type="entry name" value="Rhodopsin 7-helix transmembrane proteins"/>
    <property type="match status" value="1"/>
</dbReference>
<dbReference type="AlphaFoldDB" id="A0A1J1I822"/>
<keyword evidence="3" id="KW-1185">Reference proteome</keyword>
<keyword evidence="1" id="KW-0812">Transmembrane</keyword>
<keyword evidence="1" id="KW-0472">Membrane</keyword>
<dbReference type="GO" id="GO:0008528">
    <property type="term" value="F:G protein-coupled peptide receptor activity"/>
    <property type="evidence" value="ECO:0007669"/>
    <property type="project" value="TreeGrafter"/>
</dbReference>
<dbReference type="GO" id="GO:0005886">
    <property type="term" value="C:plasma membrane"/>
    <property type="evidence" value="ECO:0007669"/>
    <property type="project" value="TreeGrafter"/>
</dbReference>
<keyword evidence="1" id="KW-1133">Transmembrane helix</keyword>
<feature type="transmembrane region" description="Helical" evidence="1">
    <location>
        <begin position="325"/>
        <end position="345"/>
    </location>
</feature>
<dbReference type="PANTHER" id="PTHR47154:SF2">
    <property type="entry name" value="G-PROTEIN COUPLED RECEPTOR MTH-RELATED"/>
    <property type="match status" value="1"/>
</dbReference>
<feature type="transmembrane region" description="Helical" evidence="1">
    <location>
        <begin position="242"/>
        <end position="262"/>
    </location>
</feature>
<feature type="transmembrane region" description="Helical" evidence="1">
    <location>
        <begin position="167"/>
        <end position="189"/>
    </location>
</feature>
<protein>
    <submittedName>
        <fullName evidence="2">CLUMA_CG008055, isoform A</fullName>
    </submittedName>
</protein>
<organism evidence="2 3">
    <name type="scientific">Clunio marinus</name>
    <dbReference type="NCBI Taxonomy" id="568069"/>
    <lineage>
        <taxon>Eukaryota</taxon>
        <taxon>Metazoa</taxon>
        <taxon>Ecdysozoa</taxon>
        <taxon>Arthropoda</taxon>
        <taxon>Hexapoda</taxon>
        <taxon>Insecta</taxon>
        <taxon>Pterygota</taxon>
        <taxon>Neoptera</taxon>
        <taxon>Endopterygota</taxon>
        <taxon>Diptera</taxon>
        <taxon>Nematocera</taxon>
        <taxon>Chironomoidea</taxon>
        <taxon>Chironomidae</taxon>
        <taxon>Clunio</taxon>
    </lineage>
</organism>
<gene>
    <name evidence="2" type="ORF">CLUMA_CG008055</name>
</gene>